<dbReference type="GO" id="GO:0005125">
    <property type="term" value="F:cytokine activity"/>
    <property type="evidence" value="ECO:0007669"/>
    <property type="project" value="UniProtKB-UniRule"/>
</dbReference>
<gene>
    <name evidence="5" type="primary">LOC114030823</name>
</gene>
<dbReference type="GO" id="GO:0071222">
    <property type="term" value="P:cellular response to lipopolysaccharide"/>
    <property type="evidence" value="ECO:0007669"/>
    <property type="project" value="TreeGrafter"/>
</dbReference>
<dbReference type="RefSeq" id="XP_027701529.1">
    <property type="nucleotide sequence ID" value="XM_027845728.1"/>
</dbReference>
<dbReference type="PANTHER" id="PTHR10078:SF27">
    <property type="entry name" value="INTERLEUKIN-36 GAMMA"/>
    <property type="match status" value="1"/>
</dbReference>
<dbReference type="GeneID" id="114030823"/>
<evidence type="ECO:0000313" key="6">
    <source>
        <dbReference type="Proteomes" id="UP000314987"/>
    </source>
</evidence>
<dbReference type="STRING" id="29139.ENSVURP00010027260"/>
<evidence type="ECO:0000256" key="4">
    <source>
        <dbReference type="RuleBase" id="RU003753"/>
    </source>
</evidence>
<dbReference type="InterPro" id="IPR003297">
    <property type="entry name" value="IL-1RA/IL-36"/>
</dbReference>
<dbReference type="PANTHER" id="PTHR10078">
    <property type="entry name" value="INTERLEUKIN-1 FAMILY MEMBER"/>
    <property type="match status" value="1"/>
</dbReference>
<dbReference type="GO" id="GO:0019221">
    <property type="term" value="P:cytokine-mediated signaling pathway"/>
    <property type="evidence" value="ECO:0007669"/>
    <property type="project" value="TreeGrafter"/>
</dbReference>
<dbReference type="Gene3D" id="2.80.10.50">
    <property type="match status" value="1"/>
</dbReference>
<keyword evidence="6" id="KW-1185">Reference proteome</keyword>
<protein>
    <recommendedName>
        <fullName evidence="4">Interleukin-1</fullName>
    </recommendedName>
</protein>
<dbReference type="PRINTS" id="PR01360">
    <property type="entry name" value="INTRLEUKIN1X"/>
</dbReference>
<dbReference type="GO" id="GO:0005149">
    <property type="term" value="F:interleukin-1 receptor binding"/>
    <property type="evidence" value="ECO:0007669"/>
    <property type="project" value="UniProtKB-UniRule"/>
</dbReference>
<dbReference type="InterPro" id="IPR008996">
    <property type="entry name" value="IL1/FGF"/>
</dbReference>
<dbReference type="SMART" id="SM00125">
    <property type="entry name" value="IL1"/>
    <property type="match status" value="1"/>
</dbReference>
<reference evidence="5" key="3">
    <citation type="submission" date="2025-09" db="UniProtKB">
        <authorList>
            <consortium name="Ensembl"/>
        </authorList>
    </citation>
    <scope>IDENTIFICATION</scope>
</reference>
<evidence type="ECO:0000313" key="5">
    <source>
        <dbReference type="Ensembl" id="ENSVURP00010027260.1"/>
    </source>
</evidence>
<organism evidence="5 6">
    <name type="scientific">Vombatus ursinus</name>
    <name type="common">Common wombat</name>
    <dbReference type="NCBI Taxonomy" id="29139"/>
    <lineage>
        <taxon>Eukaryota</taxon>
        <taxon>Metazoa</taxon>
        <taxon>Chordata</taxon>
        <taxon>Craniata</taxon>
        <taxon>Vertebrata</taxon>
        <taxon>Euteleostomi</taxon>
        <taxon>Mammalia</taxon>
        <taxon>Metatheria</taxon>
        <taxon>Diprotodontia</taxon>
        <taxon>Vombatidae</taxon>
        <taxon>Vombatus</taxon>
    </lineage>
</organism>
<dbReference type="GO" id="GO:0010628">
    <property type="term" value="P:positive regulation of gene expression"/>
    <property type="evidence" value="ECO:0007669"/>
    <property type="project" value="TreeGrafter"/>
</dbReference>
<evidence type="ECO:0000256" key="1">
    <source>
        <dbReference type="ARBA" id="ARBA00004613"/>
    </source>
</evidence>
<dbReference type="GO" id="GO:0002437">
    <property type="term" value="P:inflammatory response to antigenic stimulus"/>
    <property type="evidence" value="ECO:0007669"/>
    <property type="project" value="TreeGrafter"/>
</dbReference>
<reference evidence="5" key="2">
    <citation type="submission" date="2025-08" db="UniProtKB">
        <authorList>
            <consortium name="Ensembl"/>
        </authorList>
    </citation>
    <scope>IDENTIFICATION</scope>
</reference>
<keyword evidence="3 4" id="KW-0964">Secreted</keyword>
<dbReference type="OrthoDB" id="9449069at2759"/>
<dbReference type="OMA" id="QNIMDLY"/>
<evidence type="ECO:0000256" key="3">
    <source>
        <dbReference type="ARBA" id="ARBA00022525"/>
    </source>
</evidence>
<comment type="similarity">
    <text evidence="2 4">Belongs to the IL-1 family.</text>
</comment>
<dbReference type="AlphaFoldDB" id="A0A4X2M0S7"/>
<dbReference type="InterPro" id="IPR000975">
    <property type="entry name" value="IL-1_fam"/>
</dbReference>
<accession>A0A4X2M0S7</accession>
<proteinExistence type="inferred from homology"/>
<dbReference type="CDD" id="cd23300">
    <property type="entry name" value="beta-trefoil_IL36"/>
    <property type="match status" value="1"/>
</dbReference>
<dbReference type="SUPFAM" id="SSF50353">
    <property type="entry name" value="Cytokine"/>
    <property type="match status" value="1"/>
</dbReference>
<reference evidence="6" key="1">
    <citation type="submission" date="2018-12" db="EMBL/GenBank/DDBJ databases">
        <authorList>
            <person name="Yazar S."/>
        </authorList>
    </citation>
    <scope>NUCLEOTIDE SEQUENCE [LARGE SCALE GENOMIC DNA]</scope>
</reference>
<dbReference type="Pfam" id="PF00340">
    <property type="entry name" value="IL1"/>
    <property type="match status" value="1"/>
</dbReference>
<sequence length="162" mass="18338">MDRKDEHHLSSKHPYVFRIQDFNQQVLALQNNTLIATPHSDHVTPVILESMPCRAKEYLVRDKGTAIYLGIQKKELCLFCEESGGQPTLKLQSNNVMALYSSENAQKPFVFYQNQADSTSTFESAAYPGWFMCTSNEKDRPITMTQNGGTKYNTVFSLTSVS</sequence>
<dbReference type="Ensembl" id="ENSVURT00010031042.1">
    <property type="protein sequence ID" value="ENSVURP00010027260.1"/>
    <property type="gene ID" value="ENSVURG00010020868.1"/>
</dbReference>
<comment type="subcellular location">
    <subcellularLocation>
        <location evidence="1 4">Secreted</location>
    </subcellularLocation>
</comment>
<dbReference type="GO" id="GO:0005615">
    <property type="term" value="C:extracellular space"/>
    <property type="evidence" value="ECO:0007669"/>
    <property type="project" value="InterPro"/>
</dbReference>
<name>A0A4X2M0S7_VOMUR</name>
<dbReference type="PRINTS" id="PR00264">
    <property type="entry name" value="INTERLEUKIN1"/>
</dbReference>
<dbReference type="Proteomes" id="UP000314987">
    <property type="component" value="Unassembled WGS sequence"/>
</dbReference>
<dbReference type="GeneTree" id="ENSGT00950000182943"/>
<dbReference type="FunFam" id="2.80.10.50:FF:000013">
    <property type="entry name" value="Interleukin-1"/>
    <property type="match status" value="1"/>
</dbReference>
<evidence type="ECO:0000256" key="2">
    <source>
        <dbReference type="ARBA" id="ARBA00010448"/>
    </source>
</evidence>